<dbReference type="InterPro" id="IPR011005">
    <property type="entry name" value="Dihydropteroate_synth-like_sf"/>
</dbReference>
<evidence type="ECO:0000256" key="5">
    <source>
        <dbReference type="ARBA" id="ARBA00022723"/>
    </source>
</evidence>
<name>A0A078KMD8_9FIRM</name>
<dbReference type="GO" id="GO:0046653">
    <property type="term" value="P:tetrahydrofolate metabolic process"/>
    <property type="evidence" value="ECO:0007669"/>
    <property type="project" value="TreeGrafter"/>
</dbReference>
<dbReference type="STRING" id="29343.CCDG5_0495"/>
<dbReference type="PANTHER" id="PTHR45833:SF1">
    <property type="entry name" value="METHIONINE SYNTHASE"/>
    <property type="match status" value="1"/>
</dbReference>
<sequence length="266" mass="28067">MIIIGEKINSSIPSAKTAIENKDKARIIELAKAQHDAGAAYIDINAGMFLKEEPEYLAFLAQTVGKELGLPISVDTPSVEAARAALKAAGVRGGLINSVTTEQARLEGMTELALEYGCGVVALCSPEPGMEETPDSAISIAGKLVSYLTSKGIAESDIYIDPMLKPVGAAPDAGKQALKTIEKLHSEFPNCHISCGLSNLSYGLPKRRVLNRAFAVCAIAAGLDTAIADPLDKGLMSLIAAAEVIVGRDEYCMEYIEKCRSGLIEA</sequence>
<keyword evidence="3" id="KW-0846">Cobalamin</keyword>
<evidence type="ECO:0000256" key="4">
    <source>
        <dbReference type="ARBA" id="ARBA00022679"/>
    </source>
</evidence>
<dbReference type="GO" id="GO:0008705">
    <property type="term" value="F:methionine synthase activity"/>
    <property type="evidence" value="ECO:0007669"/>
    <property type="project" value="TreeGrafter"/>
</dbReference>
<dbReference type="PANTHER" id="PTHR45833">
    <property type="entry name" value="METHIONINE SYNTHASE"/>
    <property type="match status" value="1"/>
</dbReference>
<gene>
    <name evidence="8" type="ORF">CCDG5_0495</name>
</gene>
<feature type="domain" description="Pterin-binding" evidence="7">
    <location>
        <begin position="1"/>
        <end position="246"/>
    </location>
</feature>
<evidence type="ECO:0000259" key="7">
    <source>
        <dbReference type="PROSITE" id="PS50972"/>
    </source>
</evidence>
<dbReference type="GO" id="GO:0046872">
    <property type="term" value="F:metal ion binding"/>
    <property type="evidence" value="ECO:0007669"/>
    <property type="project" value="UniProtKB-KW"/>
</dbReference>
<evidence type="ECO:0000313" key="8">
    <source>
        <dbReference type="EMBL" id="CDZ23633.1"/>
    </source>
</evidence>
<keyword evidence="6" id="KW-0170">Cobalt</keyword>
<dbReference type="PROSITE" id="PS50972">
    <property type="entry name" value="PTERIN_BINDING"/>
    <property type="match status" value="1"/>
</dbReference>
<dbReference type="GO" id="GO:0005829">
    <property type="term" value="C:cytosol"/>
    <property type="evidence" value="ECO:0007669"/>
    <property type="project" value="TreeGrafter"/>
</dbReference>
<proteinExistence type="inferred from homology"/>
<dbReference type="Gene3D" id="3.20.20.20">
    <property type="entry name" value="Dihydropteroate synthase-like"/>
    <property type="match status" value="1"/>
</dbReference>
<dbReference type="KEGG" id="ccel:CCDG5_0495"/>
<dbReference type="Proteomes" id="UP000032431">
    <property type="component" value="Chromosome I"/>
</dbReference>
<evidence type="ECO:0000256" key="3">
    <source>
        <dbReference type="ARBA" id="ARBA00022628"/>
    </source>
</evidence>
<dbReference type="InterPro" id="IPR050554">
    <property type="entry name" value="Met_Synthase/Corrinoid"/>
</dbReference>
<evidence type="ECO:0000313" key="9">
    <source>
        <dbReference type="Proteomes" id="UP000032431"/>
    </source>
</evidence>
<keyword evidence="2 8" id="KW-0489">Methyltransferase</keyword>
<dbReference type="SUPFAM" id="SSF51717">
    <property type="entry name" value="Dihydropteroate synthetase-like"/>
    <property type="match status" value="1"/>
</dbReference>
<dbReference type="EMBL" id="LM995447">
    <property type="protein sequence ID" value="CDZ23633.1"/>
    <property type="molecule type" value="Genomic_DNA"/>
</dbReference>
<keyword evidence="5" id="KW-0479">Metal-binding</keyword>
<protein>
    <submittedName>
        <fullName evidence="8">Methyltetrahydrofolate:corrinoid/iron-sulfur protein methyltransferase</fullName>
    </submittedName>
</protein>
<dbReference type="PATRIC" id="fig|29343.3.peg.519"/>
<accession>A0A078KMD8</accession>
<keyword evidence="4 8" id="KW-0808">Transferase</keyword>
<dbReference type="GO" id="GO:0032259">
    <property type="term" value="P:methylation"/>
    <property type="evidence" value="ECO:0007669"/>
    <property type="project" value="UniProtKB-KW"/>
</dbReference>
<comment type="similarity">
    <text evidence="1">Belongs to the vitamin-B12 dependent methionine synthase family.</text>
</comment>
<dbReference type="OrthoDB" id="9803687at2"/>
<dbReference type="AlphaFoldDB" id="A0A078KMD8"/>
<evidence type="ECO:0000256" key="6">
    <source>
        <dbReference type="ARBA" id="ARBA00023285"/>
    </source>
</evidence>
<dbReference type="InterPro" id="IPR000489">
    <property type="entry name" value="Pterin-binding_dom"/>
</dbReference>
<evidence type="ECO:0000256" key="2">
    <source>
        <dbReference type="ARBA" id="ARBA00022603"/>
    </source>
</evidence>
<dbReference type="GO" id="GO:0031419">
    <property type="term" value="F:cobalamin binding"/>
    <property type="evidence" value="ECO:0007669"/>
    <property type="project" value="UniProtKB-KW"/>
</dbReference>
<dbReference type="GO" id="GO:0050667">
    <property type="term" value="P:homocysteine metabolic process"/>
    <property type="evidence" value="ECO:0007669"/>
    <property type="project" value="TreeGrafter"/>
</dbReference>
<dbReference type="Pfam" id="PF00809">
    <property type="entry name" value="Pterin_bind"/>
    <property type="match status" value="1"/>
</dbReference>
<keyword evidence="9" id="KW-1185">Reference proteome</keyword>
<dbReference type="HOGENOM" id="CLU_070996_0_0_9"/>
<reference evidence="9" key="1">
    <citation type="submission" date="2014-07" db="EMBL/GenBank/DDBJ databases">
        <authorList>
            <person name="Wibberg D."/>
        </authorList>
    </citation>
    <scope>NUCLEOTIDE SEQUENCE [LARGE SCALE GENOMIC DNA]</scope>
    <source>
        <strain evidence="9">DG5</strain>
    </source>
</reference>
<dbReference type="NCBIfam" id="NF005719">
    <property type="entry name" value="PRK07535.1"/>
    <property type="match status" value="1"/>
</dbReference>
<evidence type="ECO:0000256" key="1">
    <source>
        <dbReference type="ARBA" id="ARBA00010398"/>
    </source>
</evidence>
<organism evidence="8 9">
    <name type="scientific">[Clostridium] cellulosi</name>
    <dbReference type="NCBI Taxonomy" id="29343"/>
    <lineage>
        <taxon>Bacteria</taxon>
        <taxon>Bacillati</taxon>
        <taxon>Bacillota</taxon>
        <taxon>Clostridia</taxon>
        <taxon>Eubacteriales</taxon>
        <taxon>Oscillospiraceae</taxon>
        <taxon>Oscillospiraceae incertae sedis</taxon>
    </lineage>
</organism>